<evidence type="ECO:0000313" key="2">
    <source>
        <dbReference type="Proteomes" id="UP001611383"/>
    </source>
</evidence>
<protein>
    <recommendedName>
        <fullName evidence="3">Lipoprotein</fullName>
    </recommendedName>
</protein>
<gene>
    <name evidence="1" type="ORF">F0U60_29500</name>
</gene>
<dbReference type="RefSeq" id="WP_395804566.1">
    <property type="nucleotide sequence ID" value="NZ_CP043494.1"/>
</dbReference>
<dbReference type="PROSITE" id="PS51257">
    <property type="entry name" value="PROKAR_LIPOPROTEIN"/>
    <property type="match status" value="1"/>
</dbReference>
<evidence type="ECO:0008006" key="3">
    <source>
        <dbReference type="Google" id="ProtNLM"/>
    </source>
</evidence>
<accession>A0ABY9WXF6</accession>
<organism evidence="1 2">
    <name type="scientific">Archangium minus</name>
    <dbReference type="NCBI Taxonomy" id="83450"/>
    <lineage>
        <taxon>Bacteria</taxon>
        <taxon>Pseudomonadati</taxon>
        <taxon>Myxococcota</taxon>
        <taxon>Myxococcia</taxon>
        <taxon>Myxococcales</taxon>
        <taxon>Cystobacterineae</taxon>
        <taxon>Archangiaceae</taxon>
        <taxon>Archangium</taxon>
    </lineage>
</organism>
<sequence length="186" mass="20500">MKWLGLGLTVGALGGCLIPQNEEYLSELPVRLNHPLRLVEQQAKPSNRIIRGFGTSELCELEFSIPVEDLDLADTLVAYWFVDYDPNQPRGADSMDNILPDKGAIDAVRDEFAVFRVRYNAADIGRLNIPGDHVVEVVVTDTALLAGREPQGKSSINLEDGTVYEDRGYTASYAWFVKTEAGGKCP</sequence>
<name>A0ABY9WXF6_9BACT</name>
<dbReference type="Proteomes" id="UP001611383">
    <property type="component" value="Chromosome"/>
</dbReference>
<keyword evidence="2" id="KW-1185">Reference proteome</keyword>
<dbReference type="EMBL" id="CP043494">
    <property type="protein sequence ID" value="WNG47807.1"/>
    <property type="molecule type" value="Genomic_DNA"/>
</dbReference>
<proteinExistence type="predicted"/>
<reference evidence="1 2" key="1">
    <citation type="submission" date="2019-08" db="EMBL/GenBank/DDBJ databases">
        <title>Archangium and Cystobacter genomes.</title>
        <authorList>
            <person name="Chen I.-C.K."/>
            <person name="Wielgoss S."/>
        </authorList>
    </citation>
    <scope>NUCLEOTIDE SEQUENCE [LARGE SCALE GENOMIC DNA]</scope>
    <source>
        <strain evidence="1 2">Cbm 6</strain>
    </source>
</reference>
<evidence type="ECO:0000313" key="1">
    <source>
        <dbReference type="EMBL" id="WNG47807.1"/>
    </source>
</evidence>